<dbReference type="Gene3D" id="3.20.20.70">
    <property type="entry name" value="Aldolase class I"/>
    <property type="match status" value="1"/>
</dbReference>
<keyword evidence="3" id="KW-1185">Reference proteome</keyword>
<dbReference type="InterPro" id="IPR013785">
    <property type="entry name" value="Aldolase_TIM"/>
</dbReference>
<protein>
    <submittedName>
        <fullName evidence="2">N-acetylneuraminate synthase family protein</fullName>
    </submittedName>
</protein>
<evidence type="ECO:0000313" key="3">
    <source>
        <dbReference type="Proteomes" id="UP001427805"/>
    </source>
</evidence>
<sequence length="294" mass="33030">MSVKIIAEVGCNHKGDMDIAKDMIRVAALDAKADVVKFQKRNNRELLTEAQYDAPHPNPQNSYGDTYGAHREFLEFSLDQHRELRAECEKYGIAYSTSVWDTTSAREIASIDPVLIKVPSACNLHFEMLGVLADDYKGEIHVSLGMTTKEEEERIVDFFVQRDRAKDLVLYACTSGYPVAFDELCLLEITRLKEKFGSIVKAIAFSGHHLGIAADMATIVLGAEWIERHFTLDRTWKGTDHAASLEPDGLRRLCRDARAVSRALTYKSSDILEVEKVQRDKLKWRPKPSAAAAA</sequence>
<comment type="caution">
    <text evidence="2">The sequence shown here is derived from an EMBL/GenBank/DDBJ whole genome shotgun (WGS) entry which is preliminary data.</text>
</comment>
<dbReference type="InterPro" id="IPR013132">
    <property type="entry name" value="PseI/NeuA/B-like_N"/>
</dbReference>
<dbReference type="SUPFAM" id="SSF51569">
    <property type="entry name" value="Aldolase"/>
    <property type="match status" value="1"/>
</dbReference>
<organism evidence="2 3">
    <name type="scientific">Sphingomonas rustica</name>
    <dbReference type="NCBI Taxonomy" id="3103142"/>
    <lineage>
        <taxon>Bacteria</taxon>
        <taxon>Pseudomonadati</taxon>
        <taxon>Pseudomonadota</taxon>
        <taxon>Alphaproteobacteria</taxon>
        <taxon>Sphingomonadales</taxon>
        <taxon>Sphingomonadaceae</taxon>
        <taxon>Sphingomonas</taxon>
    </lineage>
</organism>
<feature type="domain" description="PseI/NeuA/B-like" evidence="1">
    <location>
        <begin position="27"/>
        <end position="267"/>
    </location>
</feature>
<dbReference type="EMBL" id="JBDIZK010000007">
    <property type="protein sequence ID" value="MEN3748089.1"/>
    <property type="molecule type" value="Genomic_DNA"/>
</dbReference>
<accession>A0ABV0B939</accession>
<dbReference type="RefSeq" id="WP_346247103.1">
    <property type="nucleotide sequence ID" value="NZ_JBDIZK010000007.1"/>
</dbReference>
<dbReference type="PANTHER" id="PTHR42966">
    <property type="entry name" value="N-ACETYLNEURAMINATE SYNTHASE"/>
    <property type="match status" value="1"/>
</dbReference>
<evidence type="ECO:0000259" key="1">
    <source>
        <dbReference type="Pfam" id="PF03102"/>
    </source>
</evidence>
<name>A0ABV0B939_9SPHN</name>
<evidence type="ECO:0000313" key="2">
    <source>
        <dbReference type="EMBL" id="MEN3748089.1"/>
    </source>
</evidence>
<proteinExistence type="predicted"/>
<gene>
    <name evidence="2" type="ORF">TPR58_13010</name>
</gene>
<dbReference type="PANTHER" id="PTHR42966:SF1">
    <property type="entry name" value="SIALIC ACID SYNTHASE"/>
    <property type="match status" value="1"/>
</dbReference>
<dbReference type="InterPro" id="IPR051690">
    <property type="entry name" value="PseI-like"/>
</dbReference>
<reference evidence="2 3" key="1">
    <citation type="submission" date="2024-05" db="EMBL/GenBank/DDBJ databases">
        <title>Sphingomonas sp. HF-S3 16S ribosomal RNA gene Genome sequencing and assembly.</title>
        <authorList>
            <person name="Lee H."/>
        </authorList>
    </citation>
    <scope>NUCLEOTIDE SEQUENCE [LARGE SCALE GENOMIC DNA]</scope>
    <source>
        <strain evidence="2 3">HF-S3</strain>
    </source>
</reference>
<dbReference type="Proteomes" id="UP001427805">
    <property type="component" value="Unassembled WGS sequence"/>
</dbReference>
<dbReference type="Pfam" id="PF03102">
    <property type="entry name" value="NeuB"/>
    <property type="match status" value="1"/>
</dbReference>